<accession>A0ABR4THE7</accession>
<comment type="caution">
    <text evidence="2">The sequence shown here is derived from an EMBL/GenBank/DDBJ whole genome shotgun (WGS) entry which is preliminary data.</text>
</comment>
<keyword evidence="1" id="KW-0238">DNA-binding</keyword>
<dbReference type="InterPro" id="IPR010998">
    <property type="entry name" value="Integrase_recombinase_N"/>
</dbReference>
<name>A0ABR4THE7_CLOHA</name>
<dbReference type="Proteomes" id="UP000027937">
    <property type="component" value="Unassembled WGS sequence"/>
</dbReference>
<sequence>MSTLRKCYKEFINEDSKYNNHVSKFINYIEGKGKGDTLIVITKKDVDESIGFYHEKGKINTYSSMENYIEGVKAFYKFLVKKNYAKDIFSSIYHYQGWKNHILNKYRLKETEEREYFNKDIIIEVLSYLDNYFKNTDYYNLNRTEKRDRYTKNLATRIFIKVMLILPQKRNIIFNLNMHNFEEDFKYIVINEIRINVTNNLRKDIKQALNISKLIYTKDYKDNDNVFMYIIGEKFKAEMFNQWFCYILKQIGFDIPKNKHSYSVEVIRNTTIYNMVKNSSNPLLISKISGISLSTLENKYYKTNNNDSLLNSQINMELSKVNYYKYI</sequence>
<evidence type="ECO:0000256" key="1">
    <source>
        <dbReference type="ARBA" id="ARBA00023125"/>
    </source>
</evidence>
<dbReference type="EMBL" id="JENX01000014">
    <property type="protein sequence ID" value="KEI18543.1"/>
    <property type="molecule type" value="Genomic_DNA"/>
</dbReference>
<proteinExistence type="predicted"/>
<evidence type="ECO:0000313" key="3">
    <source>
        <dbReference type="Proteomes" id="UP000027937"/>
    </source>
</evidence>
<dbReference type="RefSeq" id="WP_039227838.1">
    <property type="nucleotide sequence ID" value="NZ_JENX01000014.1"/>
</dbReference>
<dbReference type="Gene3D" id="1.10.150.130">
    <property type="match status" value="1"/>
</dbReference>
<dbReference type="InterPro" id="IPR011010">
    <property type="entry name" value="DNA_brk_join_enz"/>
</dbReference>
<keyword evidence="3" id="KW-1185">Reference proteome</keyword>
<gene>
    <name evidence="2" type="ORF">Z960_02660</name>
</gene>
<organism evidence="2 3">
    <name type="scientific">Clostridium haemolyticum NCTC 9693</name>
    <dbReference type="NCBI Taxonomy" id="1443114"/>
    <lineage>
        <taxon>Bacteria</taxon>
        <taxon>Bacillati</taxon>
        <taxon>Bacillota</taxon>
        <taxon>Clostridia</taxon>
        <taxon>Eubacteriales</taxon>
        <taxon>Clostridiaceae</taxon>
        <taxon>Clostridium</taxon>
    </lineage>
</organism>
<evidence type="ECO:0000313" key="2">
    <source>
        <dbReference type="EMBL" id="KEI18543.1"/>
    </source>
</evidence>
<reference evidence="2 3" key="1">
    <citation type="submission" date="2014-02" db="EMBL/GenBank/DDBJ databases">
        <title>Plasmidome dynamics in the species complex Clostridium novyi sensu lato converts strains of independent lineages into distinctly different pathogens.</title>
        <authorList>
            <person name="Skarin H."/>
            <person name="Segerman B."/>
        </authorList>
    </citation>
    <scope>NUCLEOTIDE SEQUENCE [LARGE SCALE GENOMIC DNA]</scope>
    <source>
        <strain evidence="2 3">NCTC 9693</strain>
    </source>
</reference>
<protein>
    <submittedName>
        <fullName evidence="2">Uncharacterized protein</fullName>
    </submittedName>
</protein>
<dbReference type="SUPFAM" id="SSF56349">
    <property type="entry name" value="DNA breaking-rejoining enzymes"/>
    <property type="match status" value="1"/>
</dbReference>